<organism evidence="2 3">
    <name type="scientific">Profundibacterium mesophilum KAUST100406-0324</name>
    <dbReference type="NCBI Taxonomy" id="1037889"/>
    <lineage>
        <taxon>Bacteria</taxon>
        <taxon>Pseudomonadati</taxon>
        <taxon>Pseudomonadota</taxon>
        <taxon>Alphaproteobacteria</taxon>
        <taxon>Rhodobacterales</taxon>
        <taxon>Roseobacteraceae</taxon>
        <taxon>Profundibacterium</taxon>
    </lineage>
</organism>
<comment type="caution">
    <text evidence="2">The sequence shown here is derived from an EMBL/GenBank/DDBJ whole genome shotgun (WGS) entry which is preliminary data.</text>
</comment>
<dbReference type="Pfam" id="PF19263">
    <property type="entry name" value="DUF5906"/>
    <property type="match status" value="1"/>
</dbReference>
<dbReference type="AlphaFoldDB" id="A0A921NQZ1"/>
<dbReference type="RefSeq" id="WP_159965231.1">
    <property type="nucleotide sequence ID" value="NZ_APKE01000020.1"/>
</dbReference>
<protein>
    <recommendedName>
        <fullName evidence="1">NrS-1 polymerase-like helicase domain-containing protein</fullName>
    </recommendedName>
</protein>
<dbReference type="EMBL" id="APKE01000020">
    <property type="protein sequence ID" value="KAF0675905.1"/>
    <property type="molecule type" value="Genomic_DNA"/>
</dbReference>
<evidence type="ECO:0000259" key="1">
    <source>
        <dbReference type="Pfam" id="PF19263"/>
    </source>
</evidence>
<gene>
    <name evidence="2" type="ORF">PMES_01658</name>
</gene>
<dbReference type="OrthoDB" id="8215052at2"/>
<evidence type="ECO:0000313" key="2">
    <source>
        <dbReference type="EMBL" id="KAF0675905.1"/>
    </source>
</evidence>
<dbReference type="InterPro" id="IPR045455">
    <property type="entry name" value="NrS-1_pol-like_helicase"/>
</dbReference>
<sequence length="560" mass="62963">MSKTVKFPALGRKPSALTKSDVAAIQKKGAGVKATAVKEIVEAGDDEDGDSGGDDDDDRRVAREFLASVTSVEPAHVWWCLETREVEERRAAELGTGEQEQKEKRESFNVAHYLRQRYVYAAFRDEIWDRRAEDWISTKALSNSEAHNMPIDPNSERGDRLDAFKVLREDPVADRVHNERFIPGAREEIVEQDGVNWLNTYSSSDVKPVKGDAAWMLDHILYLCNGDKTIAGQLLDWMAFTAQNPGVKINYAPLLISPAQGVGKDTICIALARIIGYDNAYFLDDGAIADGRFDFMKSTSLVVVPEIMCGERREVANKLKPLITQEVIRVNEKNVKPYRIMNQANFMMLSNYENAAFIEDEDRRYLVIICRQKPKSPDYFKDFYGKIWGDEIAAFAHVLMNRDLSHFNPKAPAPHTEHKDTVRNATQNGVEAWLEDAWQSGAAPFEKDVINTREALKAAQDAGAPRQMTVQAITAFLKKERIGGGDLGKPRINVSGAVKQVRLWAVRDFDEISRAPNEVVGLAFNGMSWRTAALEIQKPRWNRNIFTNSQIEKAKATVAE</sequence>
<evidence type="ECO:0000313" key="3">
    <source>
        <dbReference type="Proteomes" id="UP000698242"/>
    </source>
</evidence>
<feature type="domain" description="NrS-1 polymerase-like helicase" evidence="1">
    <location>
        <begin position="255"/>
        <end position="364"/>
    </location>
</feature>
<reference evidence="2" key="1">
    <citation type="submission" date="2013-03" db="EMBL/GenBank/DDBJ databases">
        <title>Genome Sequence of the Profundibacterium mesophilum strain KAUST100406-0324T from Red Sea, a novel genus in the family Rhodobacteraceae.</title>
        <authorList>
            <person name="Essack M."/>
            <person name="Alam I."/>
            <person name="Lafi F."/>
            <person name="Alawi W."/>
            <person name="Kamanu F."/>
            <person name="Al-Suwailem A."/>
            <person name="Lee O.O."/>
            <person name="Xu Y."/>
            <person name="Bajic V."/>
            <person name="Qian P.-Y."/>
            <person name="Archer J."/>
        </authorList>
    </citation>
    <scope>NUCLEOTIDE SEQUENCE</scope>
    <source>
        <strain evidence="2">KAUST100406-0324</strain>
    </source>
</reference>
<keyword evidence="3" id="KW-1185">Reference proteome</keyword>
<proteinExistence type="predicted"/>
<dbReference type="Proteomes" id="UP000698242">
    <property type="component" value="Unassembled WGS sequence"/>
</dbReference>
<name>A0A921NQZ1_9RHOB</name>
<accession>A0A921NQZ1</accession>